<keyword evidence="1" id="KW-0949">S-adenosyl-L-methionine</keyword>
<dbReference type="RefSeq" id="WP_254083248.1">
    <property type="nucleotide sequence ID" value="NZ_JAHESE010000003.1"/>
</dbReference>
<sequence length="257" mass="28220">MAIVTLLTDSGESDHYVAAIKARIISVNPGVRIEDISHKIKPADIGHAAFVLRAVFRDFPKGTVHLVGVDATGNRGDVPIAVQLEDHFFVGCDNGFFGLITDKSHQQLVELNAINTISTTFPERDIFAPTAAKLASGVSITNLGKPMVAFKKMIDRQVKATKKQISGTVIRVDGMGNLITNIPRDAFEILSRDKVYTIQFGGEKFRRIHTQYNQADDGECFLVFNSMGLLEIGIYKGNASELLGLEYDSAVNIFFEE</sequence>
<evidence type="ECO:0000259" key="4">
    <source>
        <dbReference type="Pfam" id="PF20257"/>
    </source>
</evidence>
<dbReference type="SUPFAM" id="SSF101852">
    <property type="entry name" value="Bacterial fluorinating enzyme, C-terminal domain"/>
    <property type="match status" value="1"/>
</dbReference>
<keyword evidence="6" id="KW-1185">Reference proteome</keyword>
<evidence type="ECO:0000256" key="2">
    <source>
        <dbReference type="ARBA" id="ARBA00024035"/>
    </source>
</evidence>
<dbReference type="InterPro" id="IPR046469">
    <property type="entry name" value="SAM_HAT_N"/>
</dbReference>
<name>A0AAP2DUI4_9BACT</name>
<evidence type="ECO:0000256" key="1">
    <source>
        <dbReference type="ARBA" id="ARBA00022691"/>
    </source>
</evidence>
<dbReference type="Pfam" id="PF01887">
    <property type="entry name" value="SAM_HAT_N"/>
    <property type="match status" value="1"/>
</dbReference>
<dbReference type="InterPro" id="IPR046470">
    <property type="entry name" value="SAM_HAT_C"/>
</dbReference>
<dbReference type="PIRSF" id="PIRSF006779">
    <property type="entry name" value="UCP006779"/>
    <property type="match status" value="1"/>
</dbReference>
<protein>
    <submittedName>
        <fullName evidence="5">SAM-dependent chlorinase/fluorinase</fullName>
    </submittedName>
</protein>
<organism evidence="5 6">
    <name type="scientific">Dawidia cretensis</name>
    <dbReference type="NCBI Taxonomy" id="2782350"/>
    <lineage>
        <taxon>Bacteria</taxon>
        <taxon>Pseudomonadati</taxon>
        <taxon>Bacteroidota</taxon>
        <taxon>Cytophagia</taxon>
        <taxon>Cytophagales</taxon>
        <taxon>Chryseotaleaceae</taxon>
        <taxon>Dawidia</taxon>
    </lineage>
</organism>
<dbReference type="PANTHER" id="PTHR35092:SF1">
    <property type="entry name" value="CHLORINASE MJ1651"/>
    <property type="match status" value="1"/>
</dbReference>
<evidence type="ECO:0000313" key="6">
    <source>
        <dbReference type="Proteomes" id="UP001319080"/>
    </source>
</evidence>
<dbReference type="Gene3D" id="3.40.50.10790">
    <property type="entry name" value="S-adenosyl-l-methionine hydroxide adenosyltransferase, N-terminal"/>
    <property type="match status" value="1"/>
</dbReference>
<dbReference type="InterPro" id="IPR023228">
    <property type="entry name" value="SAM_OH_AdoTrfase_N_sf"/>
</dbReference>
<gene>
    <name evidence="5" type="ORF">KK062_05460</name>
</gene>
<dbReference type="Pfam" id="PF20257">
    <property type="entry name" value="SAM_HAT_C"/>
    <property type="match status" value="1"/>
</dbReference>
<comment type="caution">
    <text evidence="5">The sequence shown here is derived from an EMBL/GenBank/DDBJ whole genome shotgun (WGS) entry which is preliminary data.</text>
</comment>
<accession>A0AAP2DUI4</accession>
<dbReference type="SUPFAM" id="SSF102522">
    <property type="entry name" value="Bacterial fluorinating enzyme, N-terminal domain"/>
    <property type="match status" value="1"/>
</dbReference>
<reference evidence="5 6" key="1">
    <citation type="submission" date="2021-05" db="EMBL/GenBank/DDBJ databases">
        <title>A Polyphasic approach of four new species of the genus Ohtaekwangia: Ohtaekwangia histidinii sp. nov., Ohtaekwangia cretensis sp. nov., Ohtaekwangia indiensis sp. nov., Ohtaekwangia reichenbachii sp. nov. from diverse environment.</title>
        <authorList>
            <person name="Octaviana S."/>
        </authorList>
    </citation>
    <scope>NUCLEOTIDE SEQUENCE [LARGE SCALE GENOMIC DNA]</scope>
    <source>
        <strain evidence="5 6">PWU5</strain>
    </source>
</reference>
<dbReference type="InterPro" id="IPR023227">
    <property type="entry name" value="SAM_OH_AdoTrfase_C_sf"/>
</dbReference>
<proteinExistence type="inferred from homology"/>
<dbReference type="EMBL" id="JAHESE010000003">
    <property type="protein sequence ID" value="MBT1707656.1"/>
    <property type="molecule type" value="Genomic_DNA"/>
</dbReference>
<dbReference type="Gene3D" id="2.40.30.90">
    <property type="entry name" value="Bacterial fluorinating enzyme like"/>
    <property type="match status" value="1"/>
</dbReference>
<evidence type="ECO:0000313" key="5">
    <source>
        <dbReference type="EMBL" id="MBT1707656.1"/>
    </source>
</evidence>
<comment type="similarity">
    <text evidence="2">Belongs to the SAM hydrolase / SAM-dependent halogenase family.</text>
</comment>
<dbReference type="InterPro" id="IPR002747">
    <property type="entry name" value="SAM_OH_AdoTrfase"/>
</dbReference>
<dbReference type="AlphaFoldDB" id="A0AAP2DUI4"/>
<evidence type="ECO:0000259" key="3">
    <source>
        <dbReference type="Pfam" id="PF01887"/>
    </source>
</evidence>
<feature type="domain" description="S-adenosyl-l-methionine hydroxide adenosyltransferase C-terminal" evidence="4">
    <location>
        <begin position="167"/>
        <end position="251"/>
    </location>
</feature>
<dbReference type="Proteomes" id="UP001319080">
    <property type="component" value="Unassembled WGS sequence"/>
</dbReference>
<feature type="domain" description="S-adenosyl-l-methionine hydroxide adenosyltransferase N-terminal" evidence="3">
    <location>
        <begin position="4"/>
        <end position="144"/>
    </location>
</feature>
<dbReference type="PANTHER" id="PTHR35092">
    <property type="entry name" value="CHLORINASE MJ1651"/>
    <property type="match status" value="1"/>
</dbReference>